<dbReference type="PRINTS" id="PR00385">
    <property type="entry name" value="P450"/>
</dbReference>
<evidence type="ECO:0000313" key="10">
    <source>
        <dbReference type="Proteomes" id="UP000192223"/>
    </source>
</evidence>
<dbReference type="SUPFAM" id="SSF48264">
    <property type="entry name" value="Cytochrome P450"/>
    <property type="match status" value="1"/>
</dbReference>
<dbReference type="AlphaFoldDB" id="A0A1W4WXR8"/>
<dbReference type="GeneID" id="108737126"/>
<sequence length="492" mass="56337">MLLTAAVILIVLIIVILVDIRRPHRFPPGPKWLPFVGNFPTFQIEKRKFGFCHLVLADFAKTYGEITGLRLGNMLLVSVSGSAAVKEVLTRDEFDGRPDGFLFRLRTFGERLGIALSDGEFWKGQRKFCMQYLRKFGLGRKDMELIVFEEARELVDCLRSKCAQPITINNTFDISVLNVLWALLAGERFSLDNPRLAGLLSIIHDAFRIVDFGGGIVNQLPFLRFVAPEYSGYKQSYAILKRTWQFLEEVIDEQKKTFSVTHSRGLIDAFLQQMTELQGQSDTFTEKQLLSICLDLMMAGSETTSNTLSFAMLYMLKYPEIQKKVQDELDEVLGRNRSPTPQDRLKLPYTEAVIMEIQRICSVAPLAVPHRTMRDTELRGYCIPKDTVVIINIYSVHMDPKFWKNPSQFHPERFLNDKGSLSIPDWYFIPFGQGKRRCLGESLAKTSLFLFFTSILNNFHIKNESPDCTGHFEIHDGLTLSPKPFKVRLVPR</sequence>
<dbReference type="PANTHER" id="PTHR24300:SF376">
    <property type="entry name" value="CYTOCHROME P450 15A1"/>
    <property type="match status" value="1"/>
</dbReference>
<comment type="similarity">
    <text evidence="2 9">Belongs to the cytochrome P450 family.</text>
</comment>
<protein>
    <submittedName>
        <fullName evidence="11">Methyl farnesoate epoxidase-like</fullName>
    </submittedName>
</protein>
<dbReference type="InterPro" id="IPR017972">
    <property type="entry name" value="Cyt_P450_CS"/>
</dbReference>
<comment type="cofactor">
    <cofactor evidence="1 8">
        <name>heme</name>
        <dbReference type="ChEBI" id="CHEBI:30413"/>
    </cofactor>
</comment>
<dbReference type="STRING" id="224129.A0A1W4WXR8"/>
<organism evidence="10 11">
    <name type="scientific">Agrilus planipennis</name>
    <name type="common">Emerald ash borer</name>
    <name type="synonym">Agrilus marcopoli</name>
    <dbReference type="NCBI Taxonomy" id="224129"/>
    <lineage>
        <taxon>Eukaryota</taxon>
        <taxon>Metazoa</taxon>
        <taxon>Ecdysozoa</taxon>
        <taxon>Arthropoda</taxon>
        <taxon>Hexapoda</taxon>
        <taxon>Insecta</taxon>
        <taxon>Pterygota</taxon>
        <taxon>Neoptera</taxon>
        <taxon>Endopterygota</taxon>
        <taxon>Coleoptera</taxon>
        <taxon>Polyphaga</taxon>
        <taxon>Elateriformia</taxon>
        <taxon>Buprestoidea</taxon>
        <taxon>Buprestidae</taxon>
        <taxon>Agrilinae</taxon>
        <taxon>Agrilus</taxon>
    </lineage>
</organism>
<dbReference type="GO" id="GO:0016712">
    <property type="term" value="F:oxidoreductase activity, acting on paired donors, with incorporation or reduction of molecular oxygen, reduced flavin or flavoprotein as one donor, and incorporation of one atom of oxygen"/>
    <property type="evidence" value="ECO:0007669"/>
    <property type="project" value="TreeGrafter"/>
</dbReference>
<accession>A0A1W4WXR8</accession>
<dbReference type="PANTHER" id="PTHR24300">
    <property type="entry name" value="CYTOCHROME P450 508A4-RELATED"/>
    <property type="match status" value="1"/>
</dbReference>
<keyword evidence="3 8" id="KW-0349">Heme</keyword>
<dbReference type="Pfam" id="PF00067">
    <property type="entry name" value="p450"/>
    <property type="match status" value="1"/>
</dbReference>
<evidence type="ECO:0000256" key="7">
    <source>
        <dbReference type="ARBA" id="ARBA00023033"/>
    </source>
</evidence>
<dbReference type="InterPro" id="IPR002401">
    <property type="entry name" value="Cyt_P450_E_grp-I"/>
</dbReference>
<dbReference type="KEGG" id="apln:108737126"/>
<evidence type="ECO:0000313" key="11">
    <source>
        <dbReference type="RefSeq" id="XP_018325317.1"/>
    </source>
</evidence>
<keyword evidence="6 8" id="KW-0408">Iron</keyword>
<dbReference type="RefSeq" id="XP_018325317.1">
    <property type="nucleotide sequence ID" value="XM_018469815.1"/>
</dbReference>
<dbReference type="GO" id="GO:0020037">
    <property type="term" value="F:heme binding"/>
    <property type="evidence" value="ECO:0007669"/>
    <property type="project" value="InterPro"/>
</dbReference>
<evidence type="ECO:0000256" key="5">
    <source>
        <dbReference type="ARBA" id="ARBA00023002"/>
    </source>
</evidence>
<evidence type="ECO:0000256" key="1">
    <source>
        <dbReference type="ARBA" id="ARBA00001971"/>
    </source>
</evidence>
<dbReference type="GO" id="GO:0005506">
    <property type="term" value="F:iron ion binding"/>
    <property type="evidence" value="ECO:0007669"/>
    <property type="project" value="InterPro"/>
</dbReference>
<dbReference type="GO" id="GO:0008395">
    <property type="term" value="F:steroid hydroxylase activity"/>
    <property type="evidence" value="ECO:0007669"/>
    <property type="project" value="TreeGrafter"/>
</dbReference>
<dbReference type="PROSITE" id="PS00086">
    <property type="entry name" value="CYTOCHROME_P450"/>
    <property type="match status" value="1"/>
</dbReference>
<keyword evidence="4 8" id="KW-0479">Metal-binding</keyword>
<dbReference type="GO" id="GO:0005737">
    <property type="term" value="C:cytoplasm"/>
    <property type="evidence" value="ECO:0007669"/>
    <property type="project" value="TreeGrafter"/>
</dbReference>
<evidence type="ECO:0000256" key="2">
    <source>
        <dbReference type="ARBA" id="ARBA00010617"/>
    </source>
</evidence>
<dbReference type="Proteomes" id="UP000192223">
    <property type="component" value="Unplaced"/>
</dbReference>
<dbReference type="GO" id="GO:0006082">
    <property type="term" value="P:organic acid metabolic process"/>
    <property type="evidence" value="ECO:0007669"/>
    <property type="project" value="TreeGrafter"/>
</dbReference>
<keyword evidence="10" id="KW-1185">Reference proteome</keyword>
<dbReference type="CDD" id="cd20651">
    <property type="entry name" value="CYP15A1-like"/>
    <property type="match status" value="1"/>
</dbReference>
<evidence type="ECO:0000256" key="9">
    <source>
        <dbReference type="RuleBase" id="RU000461"/>
    </source>
</evidence>
<dbReference type="OrthoDB" id="1055148at2759"/>
<gene>
    <name evidence="11" type="primary">LOC108737126</name>
</gene>
<evidence type="ECO:0000256" key="4">
    <source>
        <dbReference type="ARBA" id="ARBA00022723"/>
    </source>
</evidence>
<feature type="binding site" description="axial binding residue" evidence="8">
    <location>
        <position position="438"/>
    </location>
    <ligand>
        <name>heme</name>
        <dbReference type="ChEBI" id="CHEBI:30413"/>
    </ligand>
    <ligandPart>
        <name>Fe</name>
        <dbReference type="ChEBI" id="CHEBI:18248"/>
    </ligandPart>
</feature>
<dbReference type="Gene3D" id="1.10.630.10">
    <property type="entry name" value="Cytochrome P450"/>
    <property type="match status" value="1"/>
</dbReference>
<evidence type="ECO:0000256" key="8">
    <source>
        <dbReference type="PIRSR" id="PIRSR602401-1"/>
    </source>
</evidence>
<reference evidence="11" key="1">
    <citation type="submission" date="2025-08" db="UniProtKB">
        <authorList>
            <consortium name="RefSeq"/>
        </authorList>
    </citation>
    <scope>IDENTIFICATION</scope>
    <source>
        <tissue evidence="11">Entire body</tissue>
    </source>
</reference>
<dbReference type="InterPro" id="IPR050182">
    <property type="entry name" value="Cytochrome_P450_fam2"/>
</dbReference>
<dbReference type="InterPro" id="IPR036396">
    <property type="entry name" value="Cyt_P450_sf"/>
</dbReference>
<dbReference type="PRINTS" id="PR00463">
    <property type="entry name" value="EP450I"/>
</dbReference>
<proteinExistence type="inferred from homology"/>
<keyword evidence="5 9" id="KW-0560">Oxidoreductase</keyword>
<dbReference type="InParanoid" id="A0A1W4WXR8"/>
<dbReference type="InterPro" id="IPR001128">
    <property type="entry name" value="Cyt_P450"/>
</dbReference>
<dbReference type="FunFam" id="1.10.630.10:FF:000078">
    <property type="entry name" value="Probable cytochrome P450 515A1"/>
    <property type="match status" value="1"/>
</dbReference>
<keyword evidence="7 9" id="KW-0503">Monooxygenase</keyword>
<dbReference type="GO" id="GO:0006805">
    <property type="term" value="P:xenobiotic metabolic process"/>
    <property type="evidence" value="ECO:0007669"/>
    <property type="project" value="TreeGrafter"/>
</dbReference>
<name>A0A1W4WXR8_AGRPL</name>
<evidence type="ECO:0000256" key="3">
    <source>
        <dbReference type="ARBA" id="ARBA00022617"/>
    </source>
</evidence>
<evidence type="ECO:0000256" key="6">
    <source>
        <dbReference type="ARBA" id="ARBA00023004"/>
    </source>
</evidence>